<feature type="transmembrane region" description="Helical" evidence="1">
    <location>
        <begin position="64"/>
        <end position="82"/>
    </location>
</feature>
<evidence type="ECO:0000256" key="1">
    <source>
        <dbReference type="SAM" id="Phobius"/>
    </source>
</evidence>
<name>A0A109JKK1_9BRAD</name>
<gene>
    <name evidence="2" type="ORF">AS156_01365</name>
</gene>
<feature type="transmembrane region" description="Helical" evidence="1">
    <location>
        <begin position="351"/>
        <end position="370"/>
    </location>
</feature>
<keyword evidence="1" id="KW-0472">Membrane</keyword>
<feature type="transmembrane region" description="Helical" evidence="1">
    <location>
        <begin position="160"/>
        <end position="191"/>
    </location>
</feature>
<dbReference type="AlphaFoldDB" id="A0A109JKK1"/>
<evidence type="ECO:0000313" key="3">
    <source>
        <dbReference type="Proteomes" id="UP000057737"/>
    </source>
</evidence>
<dbReference type="EMBL" id="LNCU01000094">
    <property type="protein sequence ID" value="KWV50625.1"/>
    <property type="molecule type" value="Genomic_DNA"/>
</dbReference>
<keyword evidence="1" id="KW-0812">Transmembrane</keyword>
<dbReference type="RefSeq" id="WP_066511623.1">
    <property type="nucleotide sequence ID" value="NZ_LNCU01000094.1"/>
</dbReference>
<reference evidence="2 3" key="1">
    <citation type="submission" date="2015-11" db="EMBL/GenBank/DDBJ databases">
        <title>Draft Genome Sequence of the Strain BR 10303 (Bradyrhizobium sp.) isolated from nodules of Centrolobium paraense.</title>
        <authorList>
            <person name="Zelli J.E."/>
            <person name="Simoes-Araujo J.L."/>
            <person name="Barauna A.C."/>
            <person name="Silva K."/>
        </authorList>
    </citation>
    <scope>NUCLEOTIDE SEQUENCE [LARGE SCALE GENOMIC DNA]</scope>
    <source>
        <strain evidence="2 3">BR 10303</strain>
    </source>
</reference>
<accession>A0A109JKK1</accession>
<keyword evidence="1" id="KW-1133">Transmembrane helix</keyword>
<feature type="transmembrane region" description="Helical" evidence="1">
    <location>
        <begin position="203"/>
        <end position="223"/>
    </location>
</feature>
<comment type="caution">
    <text evidence="2">The sequence shown here is derived from an EMBL/GenBank/DDBJ whole genome shotgun (WGS) entry which is preliminary data.</text>
</comment>
<sequence length="443" mass="49019">MNFIFVAALIAGTAYFLFRNRTFDLFAVAFGGCAFYFLPLLIGSVPDWNAEEPLSNHIPLSPGAYWIGIGITVAIICAAAVFDSRSPQYKTTRSLPQPSLANWYLLVSFVALVGAARSGRLLELNKTVLLSQLGYWFALFETSAGLAWIDAFFFRRPVQLILATALLAVDLVLGFRMISVMVFIACTMLALHRQGRINLWRKLPFVGVAVVTMFVFMVTVNYFRGIALPRLGMVYTEIQTSPSAESNEKPSITAPQPKQYLHPPETVFTLLPGMLGRLEPFVTQAILSETTRQSLTCTPGRIAKSIALVVPFAGRFITPPTLFESEYKPTLFPHQWAGMAGNIWAEMFCEYGYGGVVMETAAVLLALLGFQLLIFRATAPSAIPALALCGVFLAFYVHRNDMLFELLLVRRPLIVFTAVWIIEYLRRQVFGAGKVAHQGTGAE</sequence>
<feature type="transmembrane region" description="Helical" evidence="1">
    <location>
        <begin position="134"/>
        <end position="154"/>
    </location>
</feature>
<feature type="transmembrane region" description="Helical" evidence="1">
    <location>
        <begin position="26"/>
        <end position="43"/>
    </location>
</feature>
<evidence type="ECO:0008006" key="4">
    <source>
        <dbReference type="Google" id="ProtNLM"/>
    </source>
</evidence>
<feature type="transmembrane region" description="Helical" evidence="1">
    <location>
        <begin position="377"/>
        <end position="397"/>
    </location>
</feature>
<feature type="transmembrane region" description="Helical" evidence="1">
    <location>
        <begin position="102"/>
        <end position="122"/>
    </location>
</feature>
<proteinExistence type="predicted"/>
<evidence type="ECO:0000313" key="2">
    <source>
        <dbReference type="EMBL" id="KWV50625.1"/>
    </source>
</evidence>
<keyword evidence="3" id="KW-1185">Reference proteome</keyword>
<dbReference type="OrthoDB" id="1967228at2"/>
<organism evidence="2 3">
    <name type="scientific">Bradyrhizobium macuxiense</name>
    <dbReference type="NCBI Taxonomy" id="1755647"/>
    <lineage>
        <taxon>Bacteria</taxon>
        <taxon>Pseudomonadati</taxon>
        <taxon>Pseudomonadota</taxon>
        <taxon>Alphaproteobacteria</taxon>
        <taxon>Hyphomicrobiales</taxon>
        <taxon>Nitrobacteraceae</taxon>
        <taxon>Bradyrhizobium</taxon>
    </lineage>
</organism>
<protein>
    <recommendedName>
        <fullName evidence="4">Oligosaccharide repeat unit polymerase</fullName>
    </recommendedName>
</protein>
<dbReference type="Proteomes" id="UP000057737">
    <property type="component" value="Unassembled WGS sequence"/>
</dbReference>